<sequence>MATAHSTDIYLIMKETEFRYDRMFRAIWKKLKALLRSPQAEASPGSKLQRPKRRGSEMDGTPPTLKTDAHRKGPGTLAPKRSKAVTRLRPHKTHTDKGTPKAPHQGQPRRKAATPRRSQRSKARPNGLRGRRRDKLKLAETATLPQQSGNGKRPHRSAQPTAGTSRHSPRKPVTLTAAPFLCTPGTRNKRLKCRAQACTMPTQGIG</sequence>
<protein>
    <submittedName>
        <fullName evidence="2">Uncharacterized protein</fullName>
    </submittedName>
</protein>
<feature type="compositionally biased region" description="Basic residues" evidence="1">
    <location>
        <begin position="80"/>
        <end position="92"/>
    </location>
</feature>
<dbReference type="EMBL" id="OW240918">
    <property type="protein sequence ID" value="CAH2305825.1"/>
    <property type="molecule type" value="Genomic_DNA"/>
</dbReference>
<feature type="region of interest" description="Disordered" evidence="1">
    <location>
        <begin position="37"/>
        <end position="173"/>
    </location>
</feature>
<accession>A0AAD1WCR3</accession>
<organism evidence="2 3">
    <name type="scientific">Pelobates cultripes</name>
    <name type="common">Western spadefoot toad</name>
    <dbReference type="NCBI Taxonomy" id="61616"/>
    <lineage>
        <taxon>Eukaryota</taxon>
        <taxon>Metazoa</taxon>
        <taxon>Chordata</taxon>
        <taxon>Craniata</taxon>
        <taxon>Vertebrata</taxon>
        <taxon>Euteleostomi</taxon>
        <taxon>Amphibia</taxon>
        <taxon>Batrachia</taxon>
        <taxon>Anura</taxon>
        <taxon>Pelobatoidea</taxon>
        <taxon>Pelobatidae</taxon>
        <taxon>Pelobates</taxon>
    </lineage>
</organism>
<name>A0AAD1WCR3_PELCU</name>
<feature type="compositionally biased region" description="Basic residues" evidence="1">
    <location>
        <begin position="107"/>
        <end position="135"/>
    </location>
</feature>
<proteinExistence type="predicted"/>
<dbReference type="AlphaFoldDB" id="A0AAD1WCR3"/>
<evidence type="ECO:0000256" key="1">
    <source>
        <dbReference type="SAM" id="MobiDB-lite"/>
    </source>
</evidence>
<gene>
    <name evidence="2" type="ORF">PECUL_23A052597</name>
</gene>
<keyword evidence="3" id="KW-1185">Reference proteome</keyword>
<evidence type="ECO:0000313" key="3">
    <source>
        <dbReference type="Proteomes" id="UP001295444"/>
    </source>
</evidence>
<reference evidence="2" key="1">
    <citation type="submission" date="2022-03" db="EMBL/GenBank/DDBJ databases">
        <authorList>
            <person name="Alioto T."/>
            <person name="Alioto T."/>
            <person name="Gomez Garrido J."/>
        </authorList>
    </citation>
    <scope>NUCLEOTIDE SEQUENCE</scope>
</reference>
<evidence type="ECO:0000313" key="2">
    <source>
        <dbReference type="EMBL" id="CAH2305825.1"/>
    </source>
</evidence>
<dbReference type="Proteomes" id="UP001295444">
    <property type="component" value="Chromosome 07"/>
</dbReference>